<keyword evidence="6" id="KW-0206">Cytoskeleton</keyword>
<reference evidence="12" key="3">
    <citation type="submission" date="2025-09" db="UniProtKB">
        <authorList>
            <consortium name="Ensembl"/>
        </authorList>
    </citation>
    <scope>IDENTIFICATION</scope>
</reference>
<dbReference type="PANTHER" id="PTHR14625:SF3">
    <property type="entry name" value="MICROCEPHALIN"/>
    <property type="match status" value="1"/>
</dbReference>
<dbReference type="Proteomes" id="UP000001646">
    <property type="component" value="Chromosome 1"/>
</dbReference>
<evidence type="ECO:0000259" key="11">
    <source>
        <dbReference type="PROSITE" id="PS50172"/>
    </source>
</evidence>
<dbReference type="GeneTree" id="ENSGT00950000182836"/>
<keyword evidence="9" id="KW-0175">Coiled coil</keyword>
<name>G1KVY5_ANOCA</name>
<dbReference type="Bgee" id="ENSACAG00000025078">
    <property type="expression patterns" value="Expressed in ovary and 10 other cell types or tissues"/>
</dbReference>
<sequence>MGSRLHGIEHKRLGLNWCQYFGLKMVDIIDSRKIEGNSGLPACNNNKGKDKPDIERNICRETGSHVDESLYPAKNSNEGLPLFIKKHKCMQPKDFTEKSPQNDRKLQKRLEIMAKELAVQKATIEIDTPVLVFEDNGSLAYSPASKIRNQCSAMEKRIKDMKEKRENLSLTASQMSQVSNPSSVPTLQEQSPFSTSATCELLSGESNHILSPGLADVLENIDTKGPVKESSELICEVDSTADISTAALWNSPLSADDFKHTSRKQPNGKHLKRELILRNSLEDEWLVEKASCEMTSTQKHSGRNDCVRMLIGNHLSQPNNLDYSVSLERTTHSKDTEETSRNNLNSEINVPSTNPVLSPIVTGCSSKEQKKSRRRSSLRRSTTALSKKDSCNDFLQALLSPVQANKDQDTSFEDYFSPSNFNKTKVRLSLPFSCLQKSQSPDETVCKNSSSKSEPEEIFKKHSKISAIHSRKRKRMTEMNECVSSTDCVLPIMPQNKEYSTLNYMSENEKGDTSETDSLLNLSIQGKKSVNRCFPQTGDDKVSNFKNDSCELWHDLMSEKVKNTVKITKPLRTLVMTSMSSEKQIVLIQVVKKLGSFLFSDEVCKNTSHVIVGSPRRTLNVLMGIAQGCWIVSYEWVLWSLEYGYWISEEPYELSVDFPAAPICRFQRYLPNRKDHQKLFSDQPIMFISSTSQPPCKKLCKLVELCGGKVCKTIRDAKICIGKCKIGQHNDIHCLSEKWILDSITQHKICPLENYIFHNKF</sequence>
<evidence type="ECO:0000256" key="10">
    <source>
        <dbReference type="SAM" id="MobiDB-lite"/>
    </source>
</evidence>
<evidence type="ECO:0000256" key="9">
    <source>
        <dbReference type="SAM" id="Coils"/>
    </source>
</evidence>
<dbReference type="eggNOG" id="KOG4362">
    <property type="taxonomic scope" value="Eukaryota"/>
</dbReference>
<dbReference type="Pfam" id="PF00533">
    <property type="entry name" value="BRCT"/>
    <property type="match status" value="1"/>
</dbReference>
<feature type="domain" description="BRCT" evidence="11">
    <location>
        <begin position="675"/>
        <end position="757"/>
    </location>
</feature>
<dbReference type="PROSITE" id="PS50172">
    <property type="entry name" value="BRCT"/>
    <property type="match status" value="2"/>
</dbReference>
<evidence type="ECO:0000256" key="3">
    <source>
        <dbReference type="ARBA" id="ARBA00022490"/>
    </source>
</evidence>
<feature type="coiled-coil region" evidence="9">
    <location>
        <begin position="144"/>
        <end position="171"/>
    </location>
</feature>
<dbReference type="Pfam" id="PF16589">
    <property type="entry name" value="BRCT_2"/>
    <property type="match status" value="1"/>
</dbReference>
<reference evidence="12" key="2">
    <citation type="submission" date="2025-08" db="UniProtKB">
        <authorList>
            <consortium name="Ensembl"/>
        </authorList>
    </citation>
    <scope>IDENTIFICATION</scope>
</reference>
<dbReference type="PANTHER" id="PTHR14625">
    <property type="entry name" value="MICROCEPHALIN"/>
    <property type="match status" value="1"/>
</dbReference>
<evidence type="ECO:0000256" key="8">
    <source>
        <dbReference type="ARBA" id="ARBA00026061"/>
    </source>
</evidence>
<accession>G1KVY5</accession>
<evidence type="ECO:0000256" key="4">
    <source>
        <dbReference type="ARBA" id="ARBA00022553"/>
    </source>
</evidence>
<evidence type="ECO:0000256" key="7">
    <source>
        <dbReference type="ARBA" id="ARBA00025455"/>
    </source>
</evidence>
<gene>
    <name evidence="12" type="primary">mcph1</name>
</gene>
<protein>
    <recommendedName>
        <fullName evidence="2">Microcephalin</fullName>
    </recommendedName>
</protein>
<reference evidence="12 13" key="1">
    <citation type="submission" date="2009-12" db="EMBL/GenBank/DDBJ databases">
        <title>The Genome Sequence of Anolis carolinensis (Green Anole Lizard).</title>
        <authorList>
            <consortium name="The Genome Sequencing Platform"/>
            <person name="Di Palma F."/>
            <person name="Alfoldi J."/>
            <person name="Heiman D."/>
            <person name="Young S."/>
            <person name="Grabherr M."/>
            <person name="Johnson J."/>
            <person name="Lander E.S."/>
            <person name="Lindblad-Toh K."/>
        </authorList>
    </citation>
    <scope>NUCLEOTIDE SEQUENCE [LARGE SCALE GENOMIC DNA]</scope>
    <source>
        <strain evidence="12 13">JBL SC #1</strain>
    </source>
</reference>
<comment type="function">
    <text evidence="7">Implicated in chromosome condensation and DNA damage induced cellular responses. May play a role in neurogenesis and regulation of the size of the cerebral cortex.</text>
</comment>
<keyword evidence="3" id="KW-0963">Cytoplasm</keyword>
<keyword evidence="5" id="KW-0677">Repeat</keyword>
<dbReference type="InterPro" id="IPR001357">
    <property type="entry name" value="BRCT_dom"/>
</dbReference>
<feature type="compositionally biased region" description="Polar residues" evidence="10">
    <location>
        <begin position="341"/>
        <end position="356"/>
    </location>
</feature>
<feature type="domain" description="BRCT" evidence="11">
    <location>
        <begin position="563"/>
        <end position="654"/>
    </location>
</feature>
<comment type="subunit">
    <text evidence="8">Interacts with CDC27 and maybe other components of the APC/C complex. Interacts with histone variant H2AX under DNA damage conditions.</text>
</comment>
<keyword evidence="4" id="KW-0597">Phosphoprotein</keyword>
<feature type="compositionally biased region" description="Basic and acidic residues" evidence="10">
    <location>
        <begin position="331"/>
        <end position="340"/>
    </location>
</feature>
<evidence type="ECO:0000313" key="12">
    <source>
        <dbReference type="Ensembl" id="ENSACAP00000018931.2"/>
    </source>
</evidence>
<proteinExistence type="predicted"/>
<dbReference type="GO" id="GO:0021987">
    <property type="term" value="P:cerebral cortex development"/>
    <property type="evidence" value="ECO:0007669"/>
    <property type="project" value="InterPro"/>
</dbReference>
<organism evidence="12 13">
    <name type="scientific">Anolis carolinensis</name>
    <name type="common">Green anole</name>
    <name type="synonym">American chameleon</name>
    <dbReference type="NCBI Taxonomy" id="28377"/>
    <lineage>
        <taxon>Eukaryota</taxon>
        <taxon>Metazoa</taxon>
        <taxon>Chordata</taxon>
        <taxon>Craniata</taxon>
        <taxon>Vertebrata</taxon>
        <taxon>Euteleostomi</taxon>
        <taxon>Lepidosauria</taxon>
        <taxon>Squamata</taxon>
        <taxon>Bifurcata</taxon>
        <taxon>Unidentata</taxon>
        <taxon>Episquamata</taxon>
        <taxon>Toxicofera</taxon>
        <taxon>Iguania</taxon>
        <taxon>Dactyloidae</taxon>
        <taxon>Anolis</taxon>
    </lineage>
</organism>
<keyword evidence="13" id="KW-1185">Reference proteome</keyword>
<dbReference type="InterPro" id="IPR022047">
    <property type="entry name" value="Microcephalin-like"/>
</dbReference>
<dbReference type="CDD" id="cd17736">
    <property type="entry name" value="BRCT_microcephalin_rpt2"/>
    <property type="match status" value="1"/>
</dbReference>
<dbReference type="Ensembl" id="ENSACAT00000025557.2">
    <property type="protein sequence ID" value="ENSACAP00000018931.2"/>
    <property type="gene ID" value="ENSACAG00000039031.1"/>
</dbReference>
<dbReference type="FunFam" id="3.40.50.10190:FF:000047">
    <property type="entry name" value="Microcephalin"/>
    <property type="match status" value="1"/>
</dbReference>
<evidence type="ECO:0000256" key="1">
    <source>
        <dbReference type="ARBA" id="ARBA00004300"/>
    </source>
</evidence>
<dbReference type="CDD" id="cd17751">
    <property type="entry name" value="BRCT_microcephalin_rpt3"/>
    <property type="match status" value="1"/>
</dbReference>
<comment type="subcellular location">
    <subcellularLocation>
        <location evidence="1">Cytoplasm</location>
        <location evidence="1">Cytoskeleton</location>
        <location evidence="1">Microtubule organizing center</location>
        <location evidence="1">Centrosome</location>
    </subcellularLocation>
</comment>
<evidence type="ECO:0000256" key="2">
    <source>
        <dbReference type="ARBA" id="ARBA00017027"/>
    </source>
</evidence>
<dbReference type="InterPro" id="IPR029504">
    <property type="entry name" value="Microcephalin_mammal"/>
</dbReference>
<dbReference type="AlphaFoldDB" id="G1KVY5"/>
<dbReference type="Gene3D" id="3.40.50.10190">
    <property type="entry name" value="BRCT domain"/>
    <property type="match status" value="2"/>
</dbReference>
<dbReference type="InterPro" id="IPR036420">
    <property type="entry name" value="BRCT_dom_sf"/>
</dbReference>
<dbReference type="GO" id="GO:0005813">
    <property type="term" value="C:centrosome"/>
    <property type="evidence" value="ECO:0007669"/>
    <property type="project" value="UniProtKB-SubCell"/>
</dbReference>
<feature type="region of interest" description="Disordered" evidence="10">
    <location>
        <begin position="331"/>
        <end position="384"/>
    </location>
</feature>
<evidence type="ECO:0000313" key="13">
    <source>
        <dbReference type="Proteomes" id="UP000001646"/>
    </source>
</evidence>
<dbReference type="Pfam" id="PF12258">
    <property type="entry name" value="Microcephalin"/>
    <property type="match status" value="1"/>
</dbReference>
<dbReference type="OrthoDB" id="2384350at2759"/>
<evidence type="ECO:0000256" key="6">
    <source>
        <dbReference type="ARBA" id="ARBA00023212"/>
    </source>
</evidence>
<dbReference type="HOGENOM" id="CLU_1450737_0_0_1"/>
<dbReference type="STRING" id="28377.ENSACAP00000018931"/>
<dbReference type="SUPFAM" id="SSF52113">
    <property type="entry name" value="BRCT domain"/>
    <property type="match status" value="2"/>
</dbReference>
<evidence type="ECO:0000256" key="5">
    <source>
        <dbReference type="ARBA" id="ARBA00022737"/>
    </source>
</evidence>
<dbReference type="SMART" id="SM00292">
    <property type="entry name" value="BRCT"/>
    <property type="match status" value="2"/>
</dbReference>